<proteinExistence type="predicted"/>
<comment type="caution">
    <text evidence="2">The sequence shown here is derived from an EMBL/GenBank/DDBJ whole genome shotgun (WGS) entry which is preliminary data.</text>
</comment>
<sequence>MPRATRSTPTALPILFPVPAVEATPRPTDSPWGRVDNARQIIPGVWKVSTGGHGGVHVSADLQPLIPESHRARDGWYEEDQEWSIPWTFLDLPRETYWKGDTDHARNALRHAYPDLYEARYGVTLQPGESHAKDHRAFMTRHADDYLVTGALSTCHNANIGKDQVGIVAERGGQRRPDRHDTRYYLVPRSVYDQPRHPYGTLVTDEYVQTNAQFIPLEQA</sequence>
<evidence type="ECO:0000313" key="2">
    <source>
        <dbReference type="EMBL" id="MDR6218438.1"/>
    </source>
</evidence>
<dbReference type="Pfam" id="PF22653">
    <property type="entry name" value="DUF7007"/>
    <property type="match status" value="1"/>
</dbReference>
<name>A0AAE3XCM6_9DEIO</name>
<accession>A0AAE3XCM6</accession>
<dbReference type="EMBL" id="JAVDQK010000004">
    <property type="protein sequence ID" value="MDR6218438.1"/>
    <property type="molecule type" value="Genomic_DNA"/>
</dbReference>
<dbReference type="Proteomes" id="UP001185331">
    <property type="component" value="Unassembled WGS sequence"/>
</dbReference>
<dbReference type="InterPro" id="IPR054276">
    <property type="entry name" value="DUF7007"/>
</dbReference>
<evidence type="ECO:0000313" key="3">
    <source>
        <dbReference type="Proteomes" id="UP001185331"/>
    </source>
</evidence>
<dbReference type="AlphaFoldDB" id="A0AAE3XCM6"/>
<dbReference type="RefSeq" id="WP_309854921.1">
    <property type="nucleotide sequence ID" value="NZ_JAVDQJ010000005.1"/>
</dbReference>
<evidence type="ECO:0000259" key="1">
    <source>
        <dbReference type="Pfam" id="PF22653"/>
    </source>
</evidence>
<organism evidence="2 3">
    <name type="scientific">Deinococcus soli</name>
    <name type="common">ex Cha et al. 2016</name>
    <dbReference type="NCBI Taxonomy" id="1309411"/>
    <lineage>
        <taxon>Bacteria</taxon>
        <taxon>Thermotogati</taxon>
        <taxon>Deinococcota</taxon>
        <taxon>Deinococci</taxon>
        <taxon>Deinococcales</taxon>
        <taxon>Deinococcaceae</taxon>
        <taxon>Deinococcus</taxon>
    </lineage>
</organism>
<feature type="domain" description="DUF7007" evidence="1">
    <location>
        <begin position="26"/>
        <end position="143"/>
    </location>
</feature>
<reference evidence="2" key="1">
    <citation type="submission" date="2023-07" db="EMBL/GenBank/DDBJ databases">
        <title>Sorghum-associated microbial communities from plants grown in Nebraska, USA.</title>
        <authorList>
            <person name="Schachtman D."/>
        </authorList>
    </citation>
    <scope>NUCLEOTIDE SEQUENCE</scope>
    <source>
        <strain evidence="2">BE330</strain>
    </source>
</reference>
<protein>
    <recommendedName>
        <fullName evidence="1">DUF7007 domain-containing protein</fullName>
    </recommendedName>
</protein>
<gene>
    <name evidence="2" type="ORF">J2Y00_002001</name>
</gene>